<keyword evidence="2" id="KW-1185">Reference proteome</keyword>
<reference evidence="1 2" key="1">
    <citation type="submission" date="2016-01" db="EMBL/GenBank/DDBJ databases">
        <title>Genome sequence of Clostridium neopropionicum X4, DSM-3847.</title>
        <authorList>
            <person name="Poehlein A."/>
            <person name="Beck M.H."/>
            <person name="Bengelsdorf F.R."/>
            <person name="Daniel R."/>
            <person name="Duerre P."/>
        </authorList>
    </citation>
    <scope>NUCLEOTIDE SEQUENCE [LARGE SCALE GENOMIC DNA]</scope>
    <source>
        <strain evidence="1 2">DSM-3847</strain>
    </source>
</reference>
<gene>
    <name evidence="1" type="ORF">CLNEO_16780</name>
</gene>
<evidence type="ECO:0000313" key="2">
    <source>
        <dbReference type="Proteomes" id="UP000070539"/>
    </source>
</evidence>
<dbReference type="Proteomes" id="UP000070539">
    <property type="component" value="Unassembled WGS sequence"/>
</dbReference>
<dbReference type="EMBL" id="LRVM01000004">
    <property type="protein sequence ID" value="KXL53135.1"/>
    <property type="molecule type" value="Genomic_DNA"/>
</dbReference>
<protein>
    <recommendedName>
        <fullName evidence="3">MORN repeat variant</fullName>
    </recommendedName>
</protein>
<evidence type="ECO:0008006" key="3">
    <source>
        <dbReference type="Google" id="ProtNLM"/>
    </source>
</evidence>
<comment type="caution">
    <text evidence="1">The sequence shown here is derived from an EMBL/GenBank/DDBJ whole genome shotgun (WGS) entry which is preliminary data.</text>
</comment>
<accession>A0A136WF58</accession>
<sequence length="333" mass="36902">MMNYLVVDDTHIQIAFGVLGDVTSYETYTSGELQGVKLGGKNMVMTHAGELVPAYSETERRKNKASVEFHKNGLVKGVLLEEQTEIETPIGTLPAEYVTFYPTGEIHRVFVADGKISGFWSEEDEGAYNIPLSFELDFAQFTAKTNGICFYQSGAIKSITLYPGECITLNTKSGSFQTRIGFSLYESGQLQSAEPAEAVIIHTQIGRFSANDPNAIGINADSNSLSFDEMGRINKFSTVSNRIAVQSEDSEFLLLKPEQKIHPLYDDMKITQAMVLYFDFENDTVTIVNDEEHTFSMSACRFTVQSLQTDVLGCTPEDCASCSLCHSKNKEIQ</sequence>
<name>A0A136WF58_9FIRM</name>
<dbReference type="OrthoDB" id="594021at2"/>
<organism evidence="1 2">
    <name type="scientific">Anaerotignum neopropionicum</name>
    <dbReference type="NCBI Taxonomy" id="36847"/>
    <lineage>
        <taxon>Bacteria</taxon>
        <taxon>Bacillati</taxon>
        <taxon>Bacillota</taxon>
        <taxon>Clostridia</taxon>
        <taxon>Lachnospirales</taxon>
        <taxon>Anaerotignaceae</taxon>
        <taxon>Anaerotignum</taxon>
    </lineage>
</organism>
<dbReference type="STRING" id="36847.CLNEO_16780"/>
<evidence type="ECO:0000313" key="1">
    <source>
        <dbReference type="EMBL" id="KXL53135.1"/>
    </source>
</evidence>
<dbReference type="AlphaFoldDB" id="A0A136WF58"/>
<proteinExistence type="predicted"/>
<dbReference type="RefSeq" id="WP_083531927.1">
    <property type="nucleotide sequence ID" value="NZ_LRVM01000004.1"/>
</dbReference>